<evidence type="ECO:0000259" key="7">
    <source>
        <dbReference type="Pfam" id="PF04349"/>
    </source>
</evidence>
<evidence type="ECO:0000313" key="8">
    <source>
        <dbReference type="EMBL" id="MCW1916685.1"/>
    </source>
</evidence>
<gene>
    <name evidence="8" type="ORF">OJ996_24070</name>
</gene>
<dbReference type="SUPFAM" id="SSF74650">
    <property type="entry name" value="Galactose mutarotase-like"/>
    <property type="match status" value="1"/>
</dbReference>
<dbReference type="InterPro" id="IPR014718">
    <property type="entry name" value="GH-type_carb-bd"/>
</dbReference>
<evidence type="ECO:0000256" key="3">
    <source>
        <dbReference type="ARBA" id="ARBA00009284"/>
    </source>
</evidence>
<evidence type="ECO:0000256" key="6">
    <source>
        <dbReference type="SAM" id="SignalP"/>
    </source>
</evidence>
<accession>A0ABT3GBS7</accession>
<evidence type="ECO:0000256" key="2">
    <source>
        <dbReference type="ARBA" id="ARBA00005001"/>
    </source>
</evidence>
<protein>
    <recommendedName>
        <fullName evidence="4">Glucans biosynthesis protein G</fullName>
    </recommendedName>
</protein>
<dbReference type="PANTHER" id="PTHR30504:SF4">
    <property type="entry name" value="GLUCANS BIOSYNTHESIS PROTEIN G"/>
    <property type="match status" value="1"/>
</dbReference>
<dbReference type="InterPro" id="IPR007444">
    <property type="entry name" value="Glucan_biosyn_MdoG_C"/>
</dbReference>
<evidence type="ECO:0000256" key="1">
    <source>
        <dbReference type="ARBA" id="ARBA00004418"/>
    </source>
</evidence>
<dbReference type="Gene3D" id="2.70.98.10">
    <property type="match status" value="1"/>
</dbReference>
<evidence type="ECO:0000256" key="5">
    <source>
        <dbReference type="ARBA" id="ARBA00022764"/>
    </source>
</evidence>
<dbReference type="SUPFAM" id="SSF81296">
    <property type="entry name" value="E set domains"/>
    <property type="match status" value="1"/>
</dbReference>
<dbReference type="Gene3D" id="2.60.40.10">
    <property type="entry name" value="Immunoglobulins"/>
    <property type="match status" value="1"/>
</dbReference>
<feature type="signal peptide" evidence="6">
    <location>
        <begin position="1"/>
        <end position="19"/>
    </location>
</feature>
<dbReference type="InterPro" id="IPR011013">
    <property type="entry name" value="Gal_mutarotase_sf_dom"/>
</dbReference>
<feature type="domain" description="Glucan biosynthesis periplasmic MdoG C-terminal" evidence="7">
    <location>
        <begin position="34"/>
        <end position="517"/>
    </location>
</feature>
<keyword evidence="6" id="KW-0732">Signal</keyword>
<comment type="similarity">
    <text evidence="3">Belongs to the OpgD/OpgG family.</text>
</comment>
<dbReference type="InterPro" id="IPR014756">
    <property type="entry name" value="Ig_E-set"/>
</dbReference>
<comment type="pathway">
    <text evidence="2">Glycan metabolism; osmoregulated periplasmic glucan (OPG) biosynthesis.</text>
</comment>
<evidence type="ECO:0000256" key="4">
    <source>
        <dbReference type="ARBA" id="ARBA00015376"/>
    </source>
</evidence>
<name>A0ABT3GBS7_9BACT</name>
<feature type="chain" id="PRO_5046781821" description="Glucans biosynthesis protein G" evidence="6">
    <location>
        <begin position="20"/>
        <end position="520"/>
    </location>
</feature>
<dbReference type="Pfam" id="PF04349">
    <property type="entry name" value="MdoG"/>
    <property type="match status" value="1"/>
</dbReference>
<comment type="caution">
    <text evidence="8">The sequence shown here is derived from an EMBL/GenBank/DDBJ whole genome shotgun (WGS) entry which is preliminary data.</text>
</comment>
<dbReference type="InterPro" id="IPR014438">
    <property type="entry name" value="Glucan_biosyn_MdoG/MdoD"/>
</dbReference>
<evidence type="ECO:0000313" key="9">
    <source>
        <dbReference type="Proteomes" id="UP001165653"/>
    </source>
</evidence>
<dbReference type="EMBL" id="JAPDDR010000017">
    <property type="protein sequence ID" value="MCW1916685.1"/>
    <property type="molecule type" value="Genomic_DNA"/>
</dbReference>
<dbReference type="RefSeq" id="WP_264516270.1">
    <property type="nucleotide sequence ID" value="NZ_JAPDDR010000017.1"/>
</dbReference>
<comment type="subcellular location">
    <subcellularLocation>
        <location evidence="1">Periplasm</location>
    </subcellularLocation>
</comment>
<organism evidence="8 9">
    <name type="scientific">Luteolibacter rhizosphaerae</name>
    <dbReference type="NCBI Taxonomy" id="2989719"/>
    <lineage>
        <taxon>Bacteria</taxon>
        <taxon>Pseudomonadati</taxon>
        <taxon>Verrucomicrobiota</taxon>
        <taxon>Verrucomicrobiia</taxon>
        <taxon>Verrucomicrobiales</taxon>
        <taxon>Verrucomicrobiaceae</taxon>
        <taxon>Luteolibacter</taxon>
    </lineage>
</organism>
<keyword evidence="5" id="KW-0574">Periplasm</keyword>
<dbReference type="InterPro" id="IPR013783">
    <property type="entry name" value="Ig-like_fold"/>
</dbReference>
<reference evidence="8" key="1">
    <citation type="submission" date="2022-10" db="EMBL/GenBank/DDBJ databases">
        <title>Luteolibacter sp. GHJ8, whole genome shotgun sequencing project.</title>
        <authorList>
            <person name="Zhao G."/>
            <person name="Shen L."/>
        </authorList>
    </citation>
    <scope>NUCLEOTIDE SEQUENCE</scope>
    <source>
        <strain evidence="8">GHJ8</strain>
    </source>
</reference>
<proteinExistence type="inferred from homology"/>
<dbReference type="PIRSF" id="PIRSF006281">
    <property type="entry name" value="MdoG"/>
    <property type="match status" value="1"/>
</dbReference>
<dbReference type="Proteomes" id="UP001165653">
    <property type="component" value="Unassembled WGS sequence"/>
</dbReference>
<sequence>MRWLVVHRFIHLTAFLAFAPLAAGQDWKREDVTFEKIDAMAKELAAQPYAAPNADALPEWMKNLSYDQYRDIRFVPERAIWGAEQLPFRAMLFHPGYLFKEPVAVNEFTDTHQQRIRLAEAFFNYGPLIQQRGELPPETGFAGVRYHAPLNRPDYFDELAVFQGASYWRALGKNQRYGISARGIAVDTGIDGKEEFPSFREFWLRKPTPEDKAAMLFGLLDGPSYTGAYGFLIQPGDDTVMTVRVVLYARRAVTRLGFAPMSSMFWFGENSRRRFDDFRPEVHDSDGLAIKMESGERIWRPLSNDTGKLEFSFFSMDKCQGFGLLQRDRRFSAYEDGEADYEKRPSLWIEPTSDWGSGKVMLMEIPAHNELADNVVAMWEPSHIPQAGERIEFSYKQHWTMDEDPAESRGRVVATRTGLHDWQPEQRTVTVEFAGGALEKWEGDQRPEAMITALGEAASKLKIQGVAVQPLPEGRWRAAFQITPAAEGGKLSDIGPVELRCSLKKGEDFLTETWAYRIIP</sequence>
<keyword evidence="9" id="KW-1185">Reference proteome</keyword>
<dbReference type="PANTHER" id="PTHR30504">
    <property type="entry name" value="GLUCANS BIOSYNTHESIS PROTEIN"/>
    <property type="match status" value="1"/>
</dbReference>